<sequence>MNIERLHIRIMITCSIVSFAKREALAASYPMEAIDELEQHGYIACTRYGDYYNTKLAAQYLRKFMTTYSPRLKVAKMVELLDHAPEYVVVDIETTGGSAARGDKIVEIAALKIRHGETVDLFHRFVNPEKPIKNSHIHGITNERVKHEQTISPVIHAFKAFLGDLPIVSHHIGFDWYSFLALEFFRNGIRPTNPAACTVLLARKYLDSPRNNLNVIAETYNIPLLKHHTADADAICANEILQLIMKKATAQ</sequence>
<accession>A0ABX3ZCM4</accession>
<keyword evidence="3" id="KW-0269">Exonuclease</keyword>
<dbReference type="SUPFAM" id="SSF53098">
    <property type="entry name" value="Ribonuclease H-like"/>
    <property type="match status" value="1"/>
</dbReference>
<keyword evidence="1" id="KW-0540">Nuclease</keyword>
<dbReference type="Proteomes" id="UP000196594">
    <property type="component" value="Unassembled WGS sequence"/>
</dbReference>
<evidence type="ECO:0000256" key="2">
    <source>
        <dbReference type="ARBA" id="ARBA00022801"/>
    </source>
</evidence>
<dbReference type="InterPro" id="IPR013520">
    <property type="entry name" value="Ribonucl_H"/>
</dbReference>
<dbReference type="PANTHER" id="PTHR30231:SF4">
    <property type="entry name" value="PROTEIN NEN2"/>
    <property type="match status" value="1"/>
</dbReference>
<gene>
    <name evidence="5" type="ORF">CBM15_18540</name>
</gene>
<dbReference type="InterPro" id="IPR012337">
    <property type="entry name" value="RNaseH-like_sf"/>
</dbReference>
<evidence type="ECO:0000259" key="4">
    <source>
        <dbReference type="SMART" id="SM00479"/>
    </source>
</evidence>
<dbReference type="SMART" id="SM00479">
    <property type="entry name" value="EXOIII"/>
    <property type="match status" value="1"/>
</dbReference>
<feature type="domain" description="Exonuclease" evidence="4">
    <location>
        <begin position="86"/>
        <end position="250"/>
    </location>
</feature>
<evidence type="ECO:0000313" key="6">
    <source>
        <dbReference type="Proteomes" id="UP000196594"/>
    </source>
</evidence>
<keyword evidence="2" id="KW-0378">Hydrolase</keyword>
<evidence type="ECO:0000256" key="3">
    <source>
        <dbReference type="ARBA" id="ARBA00022839"/>
    </source>
</evidence>
<evidence type="ECO:0000313" key="5">
    <source>
        <dbReference type="EMBL" id="OUZ37330.1"/>
    </source>
</evidence>
<dbReference type="EMBL" id="NHNT01000019">
    <property type="protein sequence ID" value="OUZ37330.1"/>
    <property type="molecule type" value="Genomic_DNA"/>
</dbReference>
<protein>
    <submittedName>
        <fullName evidence="5">DNA polymerase III subunit epsilon</fullName>
    </submittedName>
</protein>
<dbReference type="CDD" id="cd06127">
    <property type="entry name" value="DEDDh"/>
    <property type="match status" value="1"/>
</dbReference>
<name>A0ABX3ZCM4_9BACL</name>
<keyword evidence="6" id="KW-1185">Reference proteome</keyword>
<dbReference type="InterPro" id="IPR036397">
    <property type="entry name" value="RNaseH_sf"/>
</dbReference>
<organism evidence="5 6">
    <name type="scientific">Solibacillus kalamii</name>
    <dbReference type="NCBI Taxonomy" id="1748298"/>
    <lineage>
        <taxon>Bacteria</taxon>
        <taxon>Bacillati</taxon>
        <taxon>Bacillota</taxon>
        <taxon>Bacilli</taxon>
        <taxon>Bacillales</taxon>
        <taxon>Caryophanaceae</taxon>
        <taxon>Solibacillus</taxon>
    </lineage>
</organism>
<reference evidence="5 6" key="1">
    <citation type="journal article" date="2017" name="Int. J. Syst. Evol. Microbiol.">
        <title>Solibacillus kalamii sp. nov., isolated from a high-efficiency particulate arrestance filter system used in the International Space Station.</title>
        <authorList>
            <person name="Checinska Sielaff A."/>
            <person name="Kumar R.M."/>
            <person name="Pal D."/>
            <person name="Mayilraj S."/>
            <person name="Venkateswaran K."/>
        </authorList>
    </citation>
    <scope>NUCLEOTIDE SEQUENCE [LARGE SCALE GENOMIC DNA]</scope>
    <source>
        <strain evidence="5 6">ISSFR-015</strain>
    </source>
</reference>
<dbReference type="Gene3D" id="3.30.420.10">
    <property type="entry name" value="Ribonuclease H-like superfamily/Ribonuclease H"/>
    <property type="match status" value="1"/>
</dbReference>
<dbReference type="RefSeq" id="WP_087618614.1">
    <property type="nucleotide sequence ID" value="NZ_JAFBEY010000018.1"/>
</dbReference>
<dbReference type="Pfam" id="PF00929">
    <property type="entry name" value="RNase_T"/>
    <property type="match status" value="1"/>
</dbReference>
<proteinExistence type="predicted"/>
<comment type="caution">
    <text evidence="5">The sequence shown here is derived from an EMBL/GenBank/DDBJ whole genome shotgun (WGS) entry which is preliminary data.</text>
</comment>
<dbReference type="PANTHER" id="PTHR30231">
    <property type="entry name" value="DNA POLYMERASE III SUBUNIT EPSILON"/>
    <property type="match status" value="1"/>
</dbReference>
<evidence type="ECO:0000256" key="1">
    <source>
        <dbReference type="ARBA" id="ARBA00022722"/>
    </source>
</evidence>